<evidence type="ECO:0000256" key="5">
    <source>
        <dbReference type="SAM" id="MobiDB-lite"/>
    </source>
</evidence>
<dbReference type="PANTHER" id="PTHR23423">
    <property type="entry name" value="ORGANIC SOLUTE TRANSPORTER-RELATED"/>
    <property type="match status" value="1"/>
</dbReference>
<feature type="transmembrane region" description="Helical" evidence="6">
    <location>
        <begin position="98"/>
        <end position="119"/>
    </location>
</feature>
<keyword evidence="2 6" id="KW-0812">Transmembrane</keyword>
<organism evidence="7 8">
    <name type="scientific">Lithohypha guttulata</name>
    <dbReference type="NCBI Taxonomy" id="1690604"/>
    <lineage>
        <taxon>Eukaryota</taxon>
        <taxon>Fungi</taxon>
        <taxon>Dikarya</taxon>
        <taxon>Ascomycota</taxon>
        <taxon>Pezizomycotina</taxon>
        <taxon>Eurotiomycetes</taxon>
        <taxon>Chaetothyriomycetidae</taxon>
        <taxon>Chaetothyriales</taxon>
        <taxon>Trichomeriaceae</taxon>
        <taxon>Lithohypha</taxon>
    </lineage>
</organism>
<feature type="transmembrane region" description="Helical" evidence="6">
    <location>
        <begin position="228"/>
        <end position="251"/>
    </location>
</feature>
<evidence type="ECO:0008006" key="9">
    <source>
        <dbReference type="Google" id="ProtNLM"/>
    </source>
</evidence>
<dbReference type="Pfam" id="PF03619">
    <property type="entry name" value="Solute_trans_a"/>
    <property type="match status" value="1"/>
</dbReference>
<evidence type="ECO:0000256" key="6">
    <source>
        <dbReference type="SAM" id="Phobius"/>
    </source>
</evidence>
<feature type="transmembrane region" description="Helical" evidence="6">
    <location>
        <begin position="190"/>
        <end position="208"/>
    </location>
</feature>
<feature type="transmembrane region" description="Helical" evidence="6">
    <location>
        <begin position="272"/>
        <end position="290"/>
    </location>
</feature>
<feature type="compositionally biased region" description="Basic and acidic residues" evidence="5">
    <location>
        <begin position="455"/>
        <end position="467"/>
    </location>
</feature>
<dbReference type="Proteomes" id="UP001345013">
    <property type="component" value="Unassembled WGS sequence"/>
</dbReference>
<sequence length="492" mass="55017">MIVATRTRSQSLHRFPHPAGATFPTAALAMANTTSGCPLPKNWEEFSVNPVKILGPFTLQHLLFLFSIACAGITTSISLFLITKHLHRYTEPKQQRQIVRIIFTPVVFAVLSALSILSYRVAKYLQPLIDLYEAFVLASLFLLYVEYVAPDEHTRLAYFSAIENRKLKSKFKPTGAYTVVPGGSLKWYHVGYVGVFIYCVVDVLLTILELVTEATDRYCESSWKPKYAHIWVEVLGGFFLGWAINSVIGFYGRFNKEPEFAMHKPGLKLASFKLIVFVNFVQSIVFSILLSKIKTSRKMTGYDLKYGIPAALVAVEQIFFATFFHYSFRSREYHETMKVDLVSPRMGTFRAAANAFNPTDLLVGMFTAVRLLAMKFSGRMGAQPASGPRVRRAGPNGDTHLEPMAQRQLRSSRPHPAQPTGNTVTGSQQAGYSDAYTGSEYAAYAPPARPSNEAYEGHVEPENERRGLSPCGYTRTHCREPSVDATSTRQIV</sequence>
<keyword evidence="4 6" id="KW-0472">Membrane</keyword>
<dbReference type="SMART" id="SM01417">
    <property type="entry name" value="Solute_trans_a"/>
    <property type="match status" value="1"/>
</dbReference>
<feature type="transmembrane region" description="Helical" evidence="6">
    <location>
        <begin position="310"/>
        <end position="328"/>
    </location>
</feature>
<dbReference type="InterPro" id="IPR005178">
    <property type="entry name" value="Ostalpha/TMEM184C"/>
</dbReference>
<feature type="region of interest" description="Disordered" evidence="5">
    <location>
        <begin position="381"/>
        <end position="492"/>
    </location>
</feature>
<dbReference type="EMBL" id="JAVRRG010000007">
    <property type="protein sequence ID" value="KAK5100248.1"/>
    <property type="molecule type" value="Genomic_DNA"/>
</dbReference>
<evidence type="ECO:0000313" key="8">
    <source>
        <dbReference type="Proteomes" id="UP001345013"/>
    </source>
</evidence>
<evidence type="ECO:0000256" key="3">
    <source>
        <dbReference type="ARBA" id="ARBA00022989"/>
    </source>
</evidence>
<evidence type="ECO:0000313" key="7">
    <source>
        <dbReference type="EMBL" id="KAK5100248.1"/>
    </source>
</evidence>
<evidence type="ECO:0000256" key="1">
    <source>
        <dbReference type="ARBA" id="ARBA00004141"/>
    </source>
</evidence>
<comment type="caution">
    <text evidence="7">The sequence shown here is derived from an EMBL/GenBank/DDBJ whole genome shotgun (WGS) entry which is preliminary data.</text>
</comment>
<comment type="subcellular location">
    <subcellularLocation>
        <location evidence="1">Membrane</location>
        <topology evidence="1">Multi-pass membrane protein</topology>
    </subcellularLocation>
</comment>
<feature type="compositionally biased region" description="Polar residues" evidence="5">
    <location>
        <begin position="419"/>
        <end position="431"/>
    </location>
</feature>
<name>A0ABR0KM18_9EURO</name>
<gene>
    <name evidence="7" type="ORF">LTR24_001043</name>
</gene>
<evidence type="ECO:0000256" key="2">
    <source>
        <dbReference type="ARBA" id="ARBA00022692"/>
    </source>
</evidence>
<evidence type="ECO:0000256" key="4">
    <source>
        <dbReference type="ARBA" id="ARBA00023136"/>
    </source>
</evidence>
<proteinExistence type="predicted"/>
<feature type="transmembrane region" description="Helical" evidence="6">
    <location>
        <begin position="60"/>
        <end position="82"/>
    </location>
</feature>
<keyword evidence="8" id="KW-1185">Reference proteome</keyword>
<keyword evidence="3 6" id="KW-1133">Transmembrane helix</keyword>
<accession>A0ABR0KM18</accession>
<protein>
    <recommendedName>
        <fullName evidence="9">DUF300-domain-containing protein</fullName>
    </recommendedName>
</protein>
<reference evidence="7 8" key="1">
    <citation type="submission" date="2023-08" db="EMBL/GenBank/DDBJ databases">
        <title>Black Yeasts Isolated from many extreme environments.</title>
        <authorList>
            <person name="Coleine C."/>
            <person name="Stajich J.E."/>
            <person name="Selbmann L."/>
        </authorList>
    </citation>
    <scope>NUCLEOTIDE SEQUENCE [LARGE SCALE GENOMIC DNA]</scope>
    <source>
        <strain evidence="7 8">CCFEE 5885</strain>
    </source>
</reference>